<evidence type="ECO:0000256" key="2">
    <source>
        <dbReference type="ARBA" id="ARBA00022490"/>
    </source>
</evidence>
<dbReference type="Gene3D" id="1.10.10.10">
    <property type="entry name" value="Winged helix-like DNA-binding domain superfamily/Winged helix DNA-binding domain"/>
    <property type="match status" value="1"/>
</dbReference>
<name>A0A4Q9UYV7_9ACTO</name>
<dbReference type="FunFam" id="3.40.50.2300:FF:000021">
    <property type="entry name" value="Two-component system response regulator KdpE"/>
    <property type="match status" value="1"/>
</dbReference>
<evidence type="ECO:0000256" key="8">
    <source>
        <dbReference type="PROSITE-ProRule" id="PRU00169"/>
    </source>
</evidence>
<keyword evidence="2" id="KW-0963">Cytoplasm</keyword>
<dbReference type="PANTHER" id="PTHR48111:SF50">
    <property type="entry name" value="KDP OPERON TRANSCRIPTIONAL REGULATORY PROTEIN KDPE"/>
    <property type="match status" value="1"/>
</dbReference>
<evidence type="ECO:0000259" key="10">
    <source>
        <dbReference type="PROSITE" id="PS50110"/>
    </source>
</evidence>
<dbReference type="InterPro" id="IPR016032">
    <property type="entry name" value="Sig_transdc_resp-reg_C-effctor"/>
</dbReference>
<feature type="DNA-binding region" description="OmpR/PhoB-type" evidence="9">
    <location>
        <begin position="128"/>
        <end position="229"/>
    </location>
</feature>
<protein>
    <submittedName>
        <fullName evidence="12">Response regulator transcription factor</fullName>
    </submittedName>
</protein>
<dbReference type="InterPro" id="IPR011006">
    <property type="entry name" value="CheY-like_superfamily"/>
</dbReference>
<evidence type="ECO:0000256" key="7">
    <source>
        <dbReference type="ARBA" id="ARBA00023163"/>
    </source>
</evidence>
<dbReference type="AlphaFoldDB" id="A0A4Q9UYV7"/>
<dbReference type="GO" id="GO:0000987">
    <property type="term" value="F:cis-regulatory region sequence-specific DNA binding"/>
    <property type="evidence" value="ECO:0007669"/>
    <property type="project" value="UniProtKB-ARBA"/>
</dbReference>
<keyword evidence="5" id="KW-0805">Transcription regulation</keyword>
<evidence type="ECO:0000313" key="13">
    <source>
        <dbReference type="Proteomes" id="UP000293036"/>
    </source>
</evidence>
<dbReference type="Gene3D" id="6.10.250.690">
    <property type="match status" value="1"/>
</dbReference>
<comment type="subcellular location">
    <subcellularLocation>
        <location evidence="1">Cytoplasm</location>
    </subcellularLocation>
</comment>
<gene>
    <name evidence="12" type="ORF">EZJ44_07975</name>
</gene>
<keyword evidence="3 8" id="KW-0597">Phosphoprotein</keyword>
<dbReference type="Gene3D" id="3.40.50.2300">
    <property type="match status" value="1"/>
</dbReference>
<evidence type="ECO:0000256" key="5">
    <source>
        <dbReference type="ARBA" id="ARBA00023015"/>
    </source>
</evidence>
<dbReference type="SUPFAM" id="SSF46894">
    <property type="entry name" value="C-terminal effector domain of the bipartite response regulators"/>
    <property type="match status" value="1"/>
</dbReference>
<dbReference type="InterPro" id="IPR036388">
    <property type="entry name" value="WH-like_DNA-bd_sf"/>
</dbReference>
<feature type="domain" description="OmpR/PhoB-type" evidence="11">
    <location>
        <begin position="128"/>
        <end position="229"/>
    </location>
</feature>
<evidence type="ECO:0000256" key="3">
    <source>
        <dbReference type="ARBA" id="ARBA00022553"/>
    </source>
</evidence>
<organism evidence="12 13">
    <name type="scientific">Arcanobacterium bovis</name>
    <dbReference type="NCBI Taxonomy" id="2529275"/>
    <lineage>
        <taxon>Bacteria</taxon>
        <taxon>Bacillati</taxon>
        <taxon>Actinomycetota</taxon>
        <taxon>Actinomycetes</taxon>
        <taxon>Actinomycetales</taxon>
        <taxon>Actinomycetaceae</taxon>
        <taxon>Arcanobacterium</taxon>
    </lineage>
</organism>
<dbReference type="CDD" id="cd00383">
    <property type="entry name" value="trans_reg_C"/>
    <property type="match status" value="1"/>
</dbReference>
<dbReference type="Proteomes" id="UP000293036">
    <property type="component" value="Unassembled WGS sequence"/>
</dbReference>
<dbReference type="InterPro" id="IPR039420">
    <property type="entry name" value="WalR-like"/>
</dbReference>
<dbReference type="PANTHER" id="PTHR48111">
    <property type="entry name" value="REGULATOR OF RPOS"/>
    <property type="match status" value="1"/>
</dbReference>
<evidence type="ECO:0000256" key="6">
    <source>
        <dbReference type="ARBA" id="ARBA00023125"/>
    </source>
</evidence>
<dbReference type="GO" id="GO:0005829">
    <property type="term" value="C:cytosol"/>
    <property type="evidence" value="ECO:0007669"/>
    <property type="project" value="TreeGrafter"/>
</dbReference>
<proteinExistence type="predicted"/>
<accession>A0A4Q9UYV7</accession>
<sequence>MVMAKILVVEDDAQLASTLGVILHSHRYEVVYARSGTAAIKSASQENPQLVLLDLGLPDISGLDVLRTVRTWSEMPVVVVSARHEIEARINALDEGADDFVTKPFDAGELLARIRAALRRVHPSGEENPVIVTHDGWIEIDIPAGNLRVGGELVKLTPTQWKIVSYLAHRHDHLVPQRELLKAVWGDAYEKETNYLRVFLSQIRARTEKDPRNPQHFITEAGIGYRFVL</sequence>
<dbReference type="GO" id="GO:0042802">
    <property type="term" value="F:identical protein binding"/>
    <property type="evidence" value="ECO:0007669"/>
    <property type="project" value="UniProtKB-ARBA"/>
</dbReference>
<dbReference type="PROSITE" id="PS50110">
    <property type="entry name" value="RESPONSE_REGULATORY"/>
    <property type="match status" value="1"/>
</dbReference>
<comment type="caution">
    <text evidence="12">The sequence shown here is derived from an EMBL/GenBank/DDBJ whole genome shotgun (WGS) entry which is preliminary data.</text>
</comment>
<dbReference type="GO" id="GO:0000156">
    <property type="term" value="F:phosphorelay response regulator activity"/>
    <property type="evidence" value="ECO:0007669"/>
    <property type="project" value="TreeGrafter"/>
</dbReference>
<evidence type="ECO:0000259" key="11">
    <source>
        <dbReference type="PROSITE" id="PS51755"/>
    </source>
</evidence>
<evidence type="ECO:0000256" key="9">
    <source>
        <dbReference type="PROSITE-ProRule" id="PRU01091"/>
    </source>
</evidence>
<evidence type="ECO:0000256" key="4">
    <source>
        <dbReference type="ARBA" id="ARBA00023012"/>
    </source>
</evidence>
<keyword evidence="7" id="KW-0804">Transcription</keyword>
<dbReference type="EMBL" id="SJDT01000007">
    <property type="protein sequence ID" value="TBW20855.1"/>
    <property type="molecule type" value="Genomic_DNA"/>
</dbReference>
<reference evidence="12 13" key="1">
    <citation type="submission" date="2019-02" db="EMBL/GenBank/DDBJ databases">
        <title>Arcanobacterium bovis sp. nov., isolated from the milk of a cow with mastitis.</title>
        <authorList>
            <person name="Sammra O."/>
            <person name="Foster G."/>
            <person name="Hassan A."/>
            <person name="Alssahen M."/>
            <person name="Laemmler C."/>
            <person name="Borowiak M."/>
            <person name="Malorny B."/>
            <person name="Abdulmawjood A."/>
        </authorList>
    </citation>
    <scope>NUCLEOTIDE SEQUENCE [LARGE SCALE GENOMIC DNA]</scope>
    <source>
        <strain evidence="12 13">C605018/01/1</strain>
    </source>
</reference>
<dbReference type="Pfam" id="PF00072">
    <property type="entry name" value="Response_reg"/>
    <property type="match status" value="1"/>
</dbReference>
<dbReference type="GO" id="GO:0032993">
    <property type="term" value="C:protein-DNA complex"/>
    <property type="evidence" value="ECO:0007669"/>
    <property type="project" value="TreeGrafter"/>
</dbReference>
<dbReference type="Pfam" id="PF00486">
    <property type="entry name" value="Trans_reg_C"/>
    <property type="match status" value="1"/>
</dbReference>
<dbReference type="InterPro" id="IPR001789">
    <property type="entry name" value="Sig_transdc_resp-reg_receiver"/>
</dbReference>
<feature type="modified residue" description="4-aspartylphosphate" evidence="8">
    <location>
        <position position="54"/>
    </location>
</feature>
<keyword evidence="4" id="KW-0902">Two-component regulatory system</keyword>
<dbReference type="OrthoDB" id="9790442at2"/>
<dbReference type="GO" id="GO:0045893">
    <property type="term" value="P:positive regulation of DNA-templated transcription"/>
    <property type="evidence" value="ECO:0007669"/>
    <property type="project" value="UniProtKB-ARBA"/>
</dbReference>
<dbReference type="SMART" id="SM00448">
    <property type="entry name" value="REC"/>
    <property type="match status" value="1"/>
</dbReference>
<dbReference type="SMART" id="SM00862">
    <property type="entry name" value="Trans_reg_C"/>
    <property type="match status" value="1"/>
</dbReference>
<evidence type="ECO:0000256" key="1">
    <source>
        <dbReference type="ARBA" id="ARBA00004496"/>
    </source>
</evidence>
<evidence type="ECO:0000313" key="12">
    <source>
        <dbReference type="EMBL" id="TBW20855.1"/>
    </source>
</evidence>
<keyword evidence="6 9" id="KW-0238">DNA-binding</keyword>
<dbReference type="SUPFAM" id="SSF52172">
    <property type="entry name" value="CheY-like"/>
    <property type="match status" value="1"/>
</dbReference>
<dbReference type="PROSITE" id="PS51755">
    <property type="entry name" value="OMPR_PHOB"/>
    <property type="match status" value="1"/>
</dbReference>
<feature type="domain" description="Response regulatory" evidence="10">
    <location>
        <begin position="5"/>
        <end position="118"/>
    </location>
</feature>
<dbReference type="InterPro" id="IPR001867">
    <property type="entry name" value="OmpR/PhoB-type_DNA-bd"/>
</dbReference>
<keyword evidence="13" id="KW-1185">Reference proteome</keyword>